<protein>
    <submittedName>
        <fullName evidence="2">FTH domain-containing protein</fullName>
    </submittedName>
</protein>
<dbReference type="AlphaFoldDB" id="A0A7E4ZWU0"/>
<proteinExistence type="predicted"/>
<name>A0A7E4ZWU0_PANRE</name>
<keyword evidence="1" id="KW-1185">Reference proteome</keyword>
<dbReference type="Proteomes" id="UP000492821">
    <property type="component" value="Unassembled WGS sequence"/>
</dbReference>
<organism evidence="1 2">
    <name type="scientific">Panagrellus redivivus</name>
    <name type="common">Microworm</name>
    <dbReference type="NCBI Taxonomy" id="6233"/>
    <lineage>
        <taxon>Eukaryota</taxon>
        <taxon>Metazoa</taxon>
        <taxon>Ecdysozoa</taxon>
        <taxon>Nematoda</taxon>
        <taxon>Chromadorea</taxon>
        <taxon>Rhabditida</taxon>
        <taxon>Tylenchina</taxon>
        <taxon>Panagrolaimomorpha</taxon>
        <taxon>Panagrolaimoidea</taxon>
        <taxon>Panagrolaimidae</taxon>
        <taxon>Panagrellus</taxon>
    </lineage>
</organism>
<evidence type="ECO:0000313" key="1">
    <source>
        <dbReference type="Proteomes" id="UP000492821"/>
    </source>
</evidence>
<sequence>MSFSLCNLSYESRQRLHEIATPLERYRLQRAACSSLAIGRTRQPVTTIPNLHSLLIMRGSSMLVFSLGSTNADFANNITSSLKDDYLLRITKPVSLWLLKKEDFDSDLFEHLALETGFVSVEGCRLDRAFVDCLAEKVITPLTNLSLDRVSYGNDFTFGYVFDIFPKLEYLKLNLATVQTKWVQKLVNIKGDEFKDLDLIGSPNELLDFETAELFEFMRMRHTEFSIRLICRYPARDVETINRLEEMMKDSTFFEKCERREGRSIRIDIEGMPPLAYRLRQLDL</sequence>
<reference evidence="1" key="1">
    <citation type="journal article" date="2013" name="Genetics">
        <title>The draft genome and transcriptome of Panagrellus redivivus are shaped by the harsh demands of a free-living lifestyle.</title>
        <authorList>
            <person name="Srinivasan J."/>
            <person name="Dillman A.R."/>
            <person name="Macchietto M.G."/>
            <person name="Heikkinen L."/>
            <person name="Lakso M."/>
            <person name="Fracchia K.M."/>
            <person name="Antoshechkin I."/>
            <person name="Mortazavi A."/>
            <person name="Wong G."/>
            <person name="Sternberg P.W."/>
        </authorList>
    </citation>
    <scope>NUCLEOTIDE SEQUENCE [LARGE SCALE GENOMIC DNA]</scope>
    <source>
        <strain evidence="1">MT8872</strain>
    </source>
</reference>
<dbReference type="WBParaSite" id="Pan_g22414.t1">
    <property type="protein sequence ID" value="Pan_g22414.t1"/>
    <property type="gene ID" value="Pan_g22414"/>
</dbReference>
<accession>A0A7E4ZWU0</accession>
<reference evidence="2" key="2">
    <citation type="submission" date="2020-10" db="UniProtKB">
        <authorList>
            <consortium name="WormBaseParasite"/>
        </authorList>
    </citation>
    <scope>IDENTIFICATION</scope>
</reference>
<evidence type="ECO:0000313" key="2">
    <source>
        <dbReference type="WBParaSite" id="Pan_g22414.t1"/>
    </source>
</evidence>